<dbReference type="InterPro" id="IPR036397">
    <property type="entry name" value="RNaseH_sf"/>
</dbReference>
<gene>
    <name evidence="3" type="ORF">A3E44_04225</name>
</gene>
<dbReference type="InterPro" id="IPR012337">
    <property type="entry name" value="RNaseH-like_sf"/>
</dbReference>
<dbReference type="Pfam" id="PF00665">
    <property type="entry name" value="rve"/>
    <property type="match status" value="1"/>
</dbReference>
<dbReference type="AlphaFoldDB" id="A0A1F8AV17"/>
<dbReference type="GO" id="GO:0015074">
    <property type="term" value="P:DNA integration"/>
    <property type="evidence" value="ECO:0007669"/>
    <property type="project" value="InterPro"/>
</dbReference>
<reference evidence="3 4" key="1">
    <citation type="journal article" date="2016" name="Nat. Commun.">
        <title>Thousands of microbial genomes shed light on interconnected biogeochemical processes in an aquifer system.</title>
        <authorList>
            <person name="Anantharaman K."/>
            <person name="Brown C.T."/>
            <person name="Hug L.A."/>
            <person name="Sharon I."/>
            <person name="Castelle C.J."/>
            <person name="Probst A.J."/>
            <person name="Thomas B.C."/>
            <person name="Singh A."/>
            <person name="Wilkins M.J."/>
            <person name="Karaoz U."/>
            <person name="Brodie E.L."/>
            <person name="Williams K.H."/>
            <person name="Hubbard S.S."/>
            <person name="Banfield J.F."/>
        </authorList>
    </citation>
    <scope>NUCLEOTIDE SEQUENCE [LARGE SCALE GENOMIC DNA]</scope>
</reference>
<evidence type="ECO:0000313" key="3">
    <source>
        <dbReference type="EMBL" id="OGM55098.1"/>
    </source>
</evidence>
<feature type="region of interest" description="Disordered" evidence="1">
    <location>
        <begin position="128"/>
        <end position="149"/>
    </location>
</feature>
<evidence type="ECO:0000313" key="4">
    <source>
        <dbReference type="Proteomes" id="UP000178603"/>
    </source>
</evidence>
<organism evidence="3 4">
    <name type="scientific">Candidatus Woesebacteria bacterium RIFCSPHIGHO2_12_FULL_41_24</name>
    <dbReference type="NCBI Taxonomy" id="1802510"/>
    <lineage>
        <taxon>Bacteria</taxon>
        <taxon>Candidatus Woeseibacteriota</taxon>
    </lineage>
</organism>
<dbReference type="Pfam" id="PF13333">
    <property type="entry name" value="rve_2"/>
    <property type="match status" value="1"/>
</dbReference>
<dbReference type="PANTHER" id="PTHR46889:SF4">
    <property type="entry name" value="TRANSPOSASE INSO FOR INSERTION SEQUENCE ELEMENT IS911B-RELATED"/>
    <property type="match status" value="1"/>
</dbReference>
<protein>
    <recommendedName>
        <fullName evidence="2">Integrase catalytic domain-containing protein</fullName>
    </recommendedName>
</protein>
<dbReference type="PROSITE" id="PS50994">
    <property type="entry name" value="INTEGRASE"/>
    <property type="match status" value="1"/>
</dbReference>
<dbReference type="GO" id="GO:0003676">
    <property type="term" value="F:nucleic acid binding"/>
    <property type="evidence" value="ECO:0007669"/>
    <property type="project" value="InterPro"/>
</dbReference>
<dbReference type="SUPFAM" id="SSF53098">
    <property type="entry name" value="Ribonuclease H-like"/>
    <property type="match status" value="1"/>
</dbReference>
<sequence>MDLFTREIVGFNVSRFHNSELVLGALEDALKKNTPPDYLHFDQGTEYDSQKYTNSVQGLGTKISMSTKSSPWKNAYQESFYSQFKVDLGSTDRFGELGELIEGISGAVLYYNTGRIHIAMKMSPEQFRKGSQEMKDGSSREMGTRHTLF</sequence>
<name>A0A1F8AV17_9BACT</name>
<dbReference type="PANTHER" id="PTHR46889">
    <property type="entry name" value="TRANSPOSASE INSF FOR INSERTION SEQUENCE IS3B-RELATED"/>
    <property type="match status" value="1"/>
</dbReference>
<dbReference type="InterPro" id="IPR001584">
    <property type="entry name" value="Integrase_cat-core"/>
</dbReference>
<accession>A0A1F8AV17</accession>
<dbReference type="EMBL" id="MGGW01000005">
    <property type="protein sequence ID" value="OGM55098.1"/>
    <property type="molecule type" value="Genomic_DNA"/>
</dbReference>
<proteinExistence type="predicted"/>
<comment type="caution">
    <text evidence="3">The sequence shown here is derived from an EMBL/GenBank/DDBJ whole genome shotgun (WGS) entry which is preliminary data.</text>
</comment>
<evidence type="ECO:0000259" key="2">
    <source>
        <dbReference type="PROSITE" id="PS50994"/>
    </source>
</evidence>
<dbReference type="Proteomes" id="UP000178603">
    <property type="component" value="Unassembled WGS sequence"/>
</dbReference>
<dbReference type="InterPro" id="IPR050900">
    <property type="entry name" value="Transposase_IS3/IS150/IS904"/>
</dbReference>
<evidence type="ECO:0000256" key="1">
    <source>
        <dbReference type="SAM" id="MobiDB-lite"/>
    </source>
</evidence>
<dbReference type="Gene3D" id="3.30.420.10">
    <property type="entry name" value="Ribonuclease H-like superfamily/Ribonuclease H"/>
    <property type="match status" value="1"/>
</dbReference>
<feature type="domain" description="Integrase catalytic" evidence="2">
    <location>
        <begin position="1"/>
        <end position="132"/>
    </location>
</feature>